<dbReference type="EMBL" id="JH688916">
    <property type="protein sequence ID" value="EJD32497.1"/>
    <property type="molecule type" value="Genomic_DNA"/>
</dbReference>
<proteinExistence type="predicted"/>
<feature type="compositionally biased region" description="Polar residues" evidence="1">
    <location>
        <begin position="34"/>
        <end position="52"/>
    </location>
</feature>
<gene>
    <name evidence="2" type="ORF">AURDEDRAFT_178426</name>
</gene>
<organism evidence="2 3">
    <name type="scientific">Auricularia subglabra (strain TFB-10046 / SS5)</name>
    <name type="common">White-rot fungus</name>
    <name type="synonym">Auricularia delicata (strain TFB10046)</name>
    <dbReference type="NCBI Taxonomy" id="717982"/>
    <lineage>
        <taxon>Eukaryota</taxon>
        <taxon>Fungi</taxon>
        <taxon>Dikarya</taxon>
        <taxon>Basidiomycota</taxon>
        <taxon>Agaricomycotina</taxon>
        <taxon>Agaricomycetes</taxon>
        <taxon>Auriculariales</taxon>
        <taxon>Auriculariaceae</taxon>
        <taxon>Auricularia</taxon>
    </lineage>
</organism>
<feature type="compositionally biased region" description="Basic residues" evidence="1">
    <location>
        <begin position="1"/>
        <end position="13"/>
    </location>
</feature>
<evidence type="ECO:0000256" key="1">
    <source>
        <dbReference type="SAM" id="MobiDB-lite"/>
    </source>
</evidence>
<evidence type="ECO:0000313" key="3">
    <source>
        <dbReference type="Proteomes" id="UP000006514"/>
    </source>
</evidence>
<feature type="region of interest" description="Disordered" evidence="1">
    <location>
        <begin position="1"/>
        <end position="52"/>
    </location>
</feature>
<keyword evidence="3" id="KW-1185">Reference proteome</keyword>
<protein>
    <submittedName>
        <fullName evidence="2">Uncharacterized protein</fullName>
    </submittedName>
</protein>
<dbReference type="InParanoid" id="J0D1P1"/>
<dbReference type="Proteomes" id="UP000006514">
    <property type="component" value="Unassembled WGS sequence"/>
</dbReference>
<dbReference type="AlphaFoldDB" id="J0D1P1"/>
<feature type="region of interest" description="Disordered" evidence="1">
    <location>
        <begin position="64"/>
        <end position="140"/>
    </location>
</feature>
<dbReference type="KEGG" id="adl:AURDEDRAFT_178426"/>
<sequence>MAKKTSQRSKKTKGKETWKPSRLPGRRISRAPPANSSPNVLHTISQRSSPDVVTADNQHFEYTASDDLSRLASPAAQATSSATRARDEGTQGLGGVPMLATTDRDERAPSPGLSLSITPSGKIDGRSHSFSVRSTERSSP</sequence>
<evidence type="ECO:0000313" key="2">
    <source>
        <dbReference type="EMBL" id="EJD32497.1"/>
    </source>
</evidence>
<reference evidence="3" key="1">
    <citation type="journal article" date="2012" name="Science">
        <title>The Paleozoic origin of enzymatic lignin decomposition reconstructed from 31 fungal genomes.</title>
        <authorList>
            <person name="Floudas D."/>
            <person name="Binder M."/>
            <person name="Riley R."/>
            <person name="Barry K."/>
            <person name="Blanchette R.A."/>
            <person name="Henrissat B."/>
            <person name="Martinez A.T."/>
            <person name="Otillar R."/>
            <person name="Spatafora J.W."/>
            <person name="Yadav J.S."/>
            <person name="Aerts A."/>
            <person name="Benoit I."/>
            <person name="Boyd A."/>
            <person name="Carlson A."/>
            <person name="Copeland A."/>
            <person name="Coutinho P.M."/>
            <person name="de Vries R.P."/>
            <person name="Ferreira P."/>
            <person name="Findley K."/>
            <person name="Foster B."/>
            <person name="Gaskell J."/>
            <person name="Glotzer D."/>
            <person name="Gorecki P."/>
            <person name="Heitman J."/>
            <person name="Hesse C."/>
            <person name="Hori C."/>
            <person name="Igarashi K."/>
            <person name="Jurgens J.A."/>
            <person name="Kallen N."/>
            <person name="Kersten P."/>
            <person name="Kohler A."/>
            <person name="Kuees U."/>
            <person name="Kumar T.K.A."/>
            <person name="Kuo A."/>
            <person name="LaButti K."/>
            <person name="Larrondo L.F."/>
            <person name="Lindquist E."/>
            <person name="Ling A."/>
            <person name="Lombard V."/>
            <person name="Lucas S."/>
            <person name="Lundell T."/>
            <person name="Martin R."/>
            <person name="McLaughlin D.J."/>
            <person name="Morgenstern I."/>
            <person name="Morin E."/>
            <person name="Murat C."/>
            <person name="Nagy L.G."/>
            <person name="Nolan M."/>
            <person name="Ohm R.A."/>
            <person name="Patyshakuliyeva A."/>
            <person name="Rokas A."/>
            <person name="Ruiz-Duenas F.J."/>
            <person name="Sabat G."/>
            <person name="Salamov A."/>
            <person name="Samejima M."/>
            <person name="Schmutz J."/>
            <person name="Slot J.C."/>
            <person name="St John F."/>
            <person name="Stenlid J."/>
            <person name="Sun H."/>
            <person name="Sun S."/>
            <person name="Syed K."/>
            <person name="Tsang A."/>
            <person name="Wiebenga A."/>
            <person name="Young D."/>
            <person name="Pisabarro A."/>
            <person name="Eastwood D.C."/>
            <person name="Martin F."/>
            <person name="Cullen D."/>
            <person name="Grigoriev I.V."/>
            <person name="Hibbett D.S."/>
        </authorList>
    </citation>
    <scope>NUCLEOTIDE SEQUENCE [LARGE SCALE GENOMIC DNA]</scope>
    <source>
        <strain evidence="3">TFB10046</strain>
    </source>
</reference>
<feature type="compositionally biased region" description="Low complexity" evidence="1">
    <location>
        <begin position="72"/>
        <end position="83"/>
    </location>
</feature>
<name>J0D1P1_AURST</name>
<accession>J0D1P1</accession>